<organism evidence="1 2">
    <name type="scientific">Thalassiosira oceanica</name>
    <name type="common">Marine diatom</name>
    <dbReference type="NCBI Taxonomy" id="159749"/>
    <lineage>
        <taxon>Eukaryota</taxon>
        <taxon>Sar</taxon>
        <taxon>Stramenopiles</taxon>
        <taxon>Ochrophyta</taxon>
        <taxon>Bacillariophyta</taxon>
        <taxon>Coscinodiscophyceae</taxon>
        <taxon>Thalassiosirophycidae</taxon>
        <taxon>Thalassiosirales</taxon>
        <taxon>Thalassiosiraceae</taxon>
        <taxon>Thalassiosira</taxon>
    </lineage>
</organism>
<dbReference type="EMBL" id="AGNL01036144">
    <property type="protein sequence ID" value="EJK54237.1"/>
    <property type="molecule type" value="Genomic_DNA"/>
</dbReference>
<accession>K0S5V4</accession>
<gene>
    <name evidence="1" type="ORF">THAOC_26161</name>
</gene>
<sequence length="24" mass="2749">ELFARPNLVLALKLQAKLLVHSKF</sequence>
<comment type="caution">
    <text evidence="1">The sequence shown here is derived from an EMBL/GenBank/DDBJ whole genome shotgun (WGS) entry which is preliminary data.</text>
</comment>
<protein>
    <submittedName>
        <fullName evidence="1">Uncharacterized protein</fullName>
    </submittedName>
</protein>
<name>K0S5V4_THAOC</name>
<dbReference type="AlphaFoldDB" id="K0S5V4"/>
<evidence type="ECO:0000313" key="1">
    <source>
        <dbReference type="EMBL" id="EJK54237.1"/>
    </source>
</evidence>
<reference evidence="1 2" key="1">
    <citation type="journal article" date="2012" name="Genome Biol.">
        <title>Genome and low-iron response of an oceanic diatom adapted to chronic iron limitation.</title>
        <authorList>
            <person name="Lommer M."/>
            <person name="Specht M."/>
            <person name="Roy A.S."/>
            <person name="Kraemer L."/>
            <person name="Andreson R."/>
            <person name="Gutowska M.A."/>
            <person name="Wolf J."/>
            <person name="Bergner S.V."/>
            <person name="Schilhabel M.B."/>
            <person name="Klostermeier U.C."/>
            <person name="Beiko R.G."/>
            <person name="Rosenstiel P."/>
            <person name="Hippler M."/>
            <person name="Laroche J."/>
        </authorList>
    </citation>
    <scope>NUCLEOTIDE SEQUENCE [LARGE SCALE GENOMIC DNA]</scope>
    <source>
        <strain evidence="1 2">CCMP1005</strain>
    </source>
</reference>
<keyword evidence="2" id="KW-1185">Reference proteome</keyword>
<feature type="non-terminal residue" evidence="1">
    <location>
        <position position="1"/>
    </location>
</feature>
<evidence type="ECO:0000313" key="2">
    <source>
        <dbReference type="Proteomes" id="UP000266841"/>
    </source>
</evidence>
<proteinExistence type="predicted"/>
<dbReference type="Proteomes" id="UP000266841">
    <property type="component" value="Unassembled WGS sequence"/>
</dbReference>